<reference evidence="7" key="1">
    <citation type="submission" date="2020-05" db="EMBL/GenBank/DDBJ databases">
        <authorList>
            <person name="Chiriac C."/>
            <person name="Salcher M."/>
            <person name="Ghai R."/>
            <person name="Kavagutti S V."/>
        </authorList>
    </citation>
    <scope>NUCLEOTIDE SEQUENCE</scope>
</reference>
<dbReference type="AlphaFoldDB" id="A0A6J6DCQ9"/>
<evidence type="ECO:0000256" key="5">
    <source>
        <dbReference type="ARBA" id="ARBA00022840"/>
    </source>
</evidence>
<accession>A0A6J6DCQ9</accession>
<dbReference type="GO" id="GO:0005829">
    <property type="term" value="C:cytosol"/>
    <property type="evidence" value="ECO:0007669"/>
    <property type="project" value="TreeGrafter"/>
</dbReference>
<organism evidence="7">
    <name type="scientific">freshwater metagenome</name>
    <dbReference type="NCBI Taxonomy" id="449393"/>
    <lineage>
        <taxon>unclassified sequences</taxon>
        <taxon>metagenomes</taxon>
        <taxon>ecological metagenomes</taxon>
    </lineage>
</organism>
<dbReference type="GO" id="GO:0004765">
    <property type="term" value="F:shikimate kinase activity"/>
    <property type="evidence" value="ECO:0007669"/>
    <property type="project" value="TreeGrafter"/>
</dbReference>
<dbReference type="Pfam" id="PF01202">
    <property type="entry name" value="SKI"/>
    <property type="match status" value="1"/>
</dbReference>
<name>A0A6J6DCQ9_9ZZZZ</name>
<evidence type="ECO:0000256" key="6">
    <source>
        <dbReference type="ARBA" id="ARBA00023141"/>
    </source>
</evidence>
<evidence type="ECO:0000313" key="7">
    <source>
        <dbReference type="EMBL" id="CAB4561790.1"/>
    </source>
</evidence>
<dbReference type="InterPro" id="IPR031322">
    <property type="entry name" value="Shikimate/glucono_kinase"/>
</dbReference>
<dbReference type="EMBL" id="CAEZTN010000001">
    <property type="protein sequence ID" value="CAB4561790.1"/>
    <property type="molecule type" value="Genomic_DNA"/>
</dbReference>
<gene>
    <name evidence="7" type="ORF">UFOPK1689_00079</name>
</gene>
<dbReference type="PANTHER" id="PTHR21087:SF16">
    <property type="entry name" value="SHIKIMATE KINASE 1, CHLOROPLASTIC"/>
    <property type="match status" value="1"/>
</dbReference>
<dbReference type="InterPro" id="IPR027417">
    <property type="entry name" value="P-loop_NTPase"/>
</dbReference>
<dbReference type="CDD" id="cd00464">
    <property type="entry name" value="SK"/>
    <property type="match status" value="1"/>
</dbReference>
<evidence type="ECO:0000256" key="1">
    <source>
        <dbReference type="ARBA" id="ARBA00022605"/>
    </source>
</evidence>
<dbReference type="PANTHER" id="PTHR21087">
    <property type="entry name" value="SHIKIMATE KINASE"/>
    <property type="match status" value="1"/>
</dbReference>
<dbReference type="GO" id="GO:0009073">
    <property type="term" value="P:aromatic amino acid family biosynthetic process"/>
    <property type="evidence" value="ECO:0007669"/>
    <property type="project" value="UniProtKB-KW"/>
</dbReference>
<dbReference type="GO" id="GO:0005524">
    <property type="term" value="F:ATP binding"/>
    <property type="evidence" value="ECO:0007669"/>
    <property type="project" value="UniProtKB-KW"/>
</dbReference>
<keyword evidence="5" id="KW-0067">ATP-binding</keyword>
<keyword evidence="3" id="KW-0547">Nucleotide-binding</keyword>
<keyword evidence="4" id="KW-0418">Kinase</keyword>
<dbReference type="PRINTS" id="PR01100">
    <property type="entry name" value="SHIKIMTKNASE"/>
</dbReference>
<sequence length="171" mass="19132">MNSIVLIGPPGSGKSTVGRFLSKRLDRKFLDTDELIEKKTQKKISEIFVDEGEEAFRKLEMIVLEEVLQMRNCIISLGGGAPIKVEAQELIQSSDVFVVFLDISLAAAAPRVGFNRDRPLLLGNPRAQWQSLNEARRPIYQKLASLSIKVDDMNVDQIAQEIFPAYEVATK</sequence>
<dbReference type="SUPFAM" id="SSF52540">
    <property type="entry name" value="P-loop containing nucleoside triphosphate hydrolases"/>
    <property type="match status" value="1"/>
</dbReference>
<dbReference type="HAMAP" id="MF_00109">
    <property type="entry name" value="Shikimate_kinase"/>
    <property type="match status" value="1"/>
</dbReference>
<evidence type="ECO:0000256" key="3">
    <source>
        <dbReference type="ARBA" id="ARBA00022741"/>
    </source>
</evidence>
<dbReference type="GO" id="GO:0008652">
    <property type="term" value="P:amino acid biosynthetic process"/>
    <property type="evidence" value="ECO:0007669"/>
    <property type="project" value="UniProtKB-KW"/>
</dbReference>
<dbReference type="Gene3D" id="3.40.50.300">
    <property type="entry name" value="P-loop containing nucleotide triphosphate hydrolases"/>
    <property type="match status" value="1"/>
</dbReference>
<evidence type="ECO:0000256" key="4">
    <source>
        <dbReference type="ARBA" id="ARBA00022777"/>
    </source>
</evidence>
<keyword evidence="2" id="KW-0808">Transferase</keyword>
<dbReference type="InterPro" id="IPR000623">
    <property type="entry name" value="Shikimate_kinase/TSH1"/>
</dbReference>
<protein>
    <submittedName>
        <fullName evidence="7">Unannotated protein</fullName>
    </submittedName>
</protein>
<evidence type="ECO:0000256" key="2">
    <source>
        <dbReference type="ARBA" id="ARBA00022679"/>
    </source>
</evidence>
<keyword evidence="6" id="KW-0057">Aromatic amino acid biosynthesis</keyword>
<proteinExistence type="inferred from homology"/>
<keyword evidence="1" id="KW-0028">Amino-acid biosynthesis</keyword>